<comment type="caution">
    <text evidence="2">The sequence shown here is derived from an EMBL/GenBank/DDBJ whole genome shotgun (WGS) entry which is preliminary data.</text>
</comment>
<dbReference type="Gene3D" id="3.40.1350.10">
    <property type="match status" value="1"/>
</dbReference>
<dbReference type="GO" id="GO:0015666">
    <property type="term" value="F:restriction endodeoxyribonuclease activity"/>
    <property type="evidence" value="ECO:0007669"/>
    <property type="project" value="TreeGrafter"/>
</dbReference>
<proteinExistence type="predicted"/>
<feature type="domain" description="Restriction endonuclease type IV Mrr" evidence="1">
    <location>
        <begin position="209"/>
        <end position="323"/>
    </location>
</feature>
<dbReference type="InterPro" id="IPR011335">
    <property type="entry name" value="Restrct_endonuc-II-like"/>
</dbReference>
<dbReference type="RefSeq" id="WP_091785490.1">
    <property type="nucleotide sequence ID" value="NZ_FNDI01000022.1"/>
</dbReference>
<protein>
    <submittedName>
        <fullName evidence="2">Restriction system protein</fullName>
    </submittedName>
</protein>
<sequence>MGSIILGPKILPDHLTELAGGKAGLAMSIEEICDHLSGTKYADIVLAAEVDGVRLRSEVYEDLFYRFMYRIGYIEDEYLGPSIEMAQQFRQYKEDPQKLDFYMSVSAVMSHLMREGYSRGESIPADPRAVITAIEQEFGTPGAKFALETYAIVQKGIDLDPHAALFHKWDDALELKGLFDGTNKDPEKGRFIDQRYIDYLSNNTDRLGDMHWRKFEQLTAEFYEREGYKVDLGPGSNDDGVDVRIWHPDADPAESPLCIAQCKRIQEKIDKVTVKGLHADVEFEKATYGVIVTTSELSPGAKTTISARGYAINAVERDGVKNWLKKLRTPGTGIVR</sequence>
<reference evidence="2" key="1">
    <citation type="submission" date="2016-10" db="EMBL/GenBank/DDBJ databases">
        <authorList>
            <person name="Varghese N."/>
            <person name="Submissions S."/>
        </authorList>
    </citation>
    <scope>NUCLEOTIDE SEQUENCE [LARGE SCALE GENOMIC DNA]</scope>
    <source>
        <strain evidence="2">YR281</strain>
    </source>
</reference>
<dbReference type="Pfam" id="PF04471">
    <property type="entry name" value="Mrr_cat"/>
    <property type="match status" value="1"/>
</dbReference>
<evidence type="ECO:0000313" key="2">
    <source>
        <dbReference type="EMBL" id="SDI70818.1"/>
    </source>
</evidence>
<keyword evidence="3" id="KW-1185">Reference proteome</keyword>
<dbReference type="PANTHER" id="PTHR30015">
    <property type="entry name" value="MRR RESTRICTION SYSTEM PROTEIN"/>
    <property type="match status" value="1"/>
</dbReference>
<evidence type="ECO:0000313" key="3">
    <source>
        <dbReference type="Proteomes" id="UP000198900"/>
    </source>
</evidence>
<dbReference type="GO" id="GO:0003677">
    <property type="term" value="F:DNA binding"/>
    <property type="evidence" value="ECO:0007669"/>
    <property type="project" value="InterPro"/>
</dbReference>
<gene>
    <name evidence="2" type="ORF">SAMN04487926_12267</name>
</gene>
<organism evidence="2 3">
    <name type="scientific">Paraburkholderia steynii</name>
    <dbReference type="NCBI Taxonomy" id="1245441"/>
    <lineage>
        <taxon>Bacteria</taxon>
        <taxon>Pseudomonadati</taxon>
        <taxon>Pseudomonadota</taxon>
        <taxon>Betaproteobacteria</taxon>
        <taxon>Burkholderiales</taxon>
        <taxon>Burkholderiaceae</taxon>
        <taxon>Paraburkholderia</taxon>
    </lineage>
</organism>
<evidence type="ECO:0000259" key="1">
    <source>
        <dbReference type="Pfam" id="PF04471"/>
    </source>
</evidence>
<dbReference type="Proteomes" id="UP000198900">
    <property type="component" value="Unassembled WGS sequence"/>
</dbReference>
<dbReference type="InterPro" id="IPR007560">
    <property type="entry name" value="Restrct_endonuc_IV_Mrr"/>
</dbReference>
<name>A0A7Z7BCC4_9BURK</name>
<dbReference type="EMBL" id="FNDI01000022">
    <property type="protein sequence ID" value="SDI70818.1"/>
    <property type="molecule type" value="Genomic_DNA"/>
</dbReference>
<dbReference type="PANTHER" id="PTHR30015:SF7">
    <property type="entry name" value="TYPE IV METHYL-DIRECTED RESTRICTION ENZYME ECOKMRR"/>
    <property type="match status" value="1"/>
</dbReference>
<dbReference type="GO" id="GO:0009307">
    <property type="term" value="P:DNA restriction-modification system"/>
    <property type="evidence" value="ECO:0007669"/>
    <property type="project" value="InterPro"/>
</dbReference>
<dbReference type="InterPro" id="IPR011856">
    <property type="entry name" value="tRNA_endonuc-like_dom_sf"/>
</dbReference>
<accession>A0A7Z7BCC4</accession>
<dbReference type="InterPro" id="IPR052906">
    <property type="entry name" value="Type_IV_Methyl-Rstrct_Enzyme"/>
</dbReference>
<dbReference type="SUPFAM" id="SSF52980">
    <property type="entry name" value="Restriction endonuclease-like"/>
    <property type="match status" value="1"/>
</dbReference>
<dbReference type="AlphaFoldDB" id="A0A7Z7BCC4"/>